<proteinExistence type="predicted"/>
<dbReference type="AlphaFoldDB" id="X1LGJ0"/>
<name>X1LGJ0_9ZZZZ</name>
<accession>X1LGJ0</accession>
<protein>
    <submittedName>
        <fullName evidence="1">Uncharacterized protein</fullName>
    </submittedName>
</protein>
<evidence type="ECO:0000313" key="1">
    <source>
        <dbReference type="EMBL" id="GAI18248.1"/>
    </source>
</evidence>
<gene>
    <name evidence="1" type="ORF">S06H3_14358</name>
</gene>
<dbReference type="EMBL" id="BARV01007018">
    <property type="protein sequence ID" value="GAI18248.1"/>
    <property type="molecule type" value="Genomic_DNA"/>
</dbReference>
<organism evidence="1">
    <name type="scientific">marine sediment metagenome</name>
    <dbReference type="NCBI Taxonomy" id="412755"/>
    <lineage>
        <taxon>unclassified sequences</taxon>
        <taxon>metagenomes</taxon>
        <taxon>ecological metagenomes</taxon>
    </lineage>
</organism>
<comment type="caution">
    <text evidence="1">The sequence shown here is derived from an EMBL/GenBank/DDBJ whole genome shotgun (WGS) entry which is preliminary data.</text>
</comment>
<reference evidence="1" key="1">
    <citation type="journal article" date="2014" name="Front. Microbiol.">
        <title>High frequency of phylogenetically diverse reductive dehalogenase-homologous genes in deep subseafloor sedimentary metagenomes.</title>
        <authorList>
            <person name="Kawai M."/>
            <person name="Futagami T."/>
            <person name="Toyoda A."/>
            <person name="Takaki Y."/>
            <person name="Nishi S."/>
            <person name="Hori S."/>
            <person name="Arai W."/>
            <person name="Tsubouchi T."/>
            <person name="Morono Y."/>
            <person name="Uchiyama I."/>
            <person name="Ito T."/>
            <person name="Fujiyama A."/>
            <person name="Inagaki F."/>
            <person name="Takami H."/>
        </authorList>
    </citation>
    <scope>NUCLEOTIDE SEQUENCE</scope>
    <source>
        <strain evidence="1">Expedition CK06-06</strain>
    </source>
</reference>
<sequence length="49" mass="5958">MPNKKEDKYMKRFMREIWAICKNCFIAVFIESTEEVARAAVKQYVERQK</sequence>